<organism evidence="1 3">
    <name type="scientific">Phytophthora infestans</name>
    <name type="common">Potato late blight agent</name>
    <name type="synonym">Botrytis infestans</name>
    <dbReference type="NCBI Taxonomy" id="4787"/>
    <lineage>
        <taxon>Eukaryota</taxon>
        <taxon>Sar</taxon>
        <taxon>Stramenopiles</taxon>
        <taxon>Oomycota</taxon>
        <taxon>Peronosporomycetes</taxon>
        <taxon>Peronosporales</taxon>
        <taxon>Peronosporaceae</taxon>
        <taxon>Phytophthora</taxon>
    </lineage>
</organism>
<sequence>MCTNSCSLKHGARQHSTTIGELLAKQIALFEGVQQSSAALLNSMGLNGLGYEVSVGFASENDAVCRQVQWEQESIDKSGKPVP</sequence>
<comment type="caution">
    <text evidence="1">The sequence shown here is derived from an EMBL/GenBank/DDBJ whole genome shotgun (WGS) entry which is preliminary data.</text>
</comment>
<protein>
    <submittedName>
        <fullName evidence="1">Uncharacterized protein</fullName>
    </submittedName>
</protein>
<evidence type="ECO:0000313" key="3">
    <source>
        <dbReference type="Proteomes" id="UP000602510"/>
    </source>
</evidence>
<dbReference type="AlphaFoldDB" id="A0A833S9D4"/>
<dbReference type="EMBL" id="JAACNO010001551">
    <property type="protein sequence ID" value="KAF4139657.1"/>
    <property type="molecule type" value="Genomic_DNA"/>
</dbReference>
<dbReference type="Proteomes" id="UP000602510">
    <property type="component" value="Unassembled WGS sequence"/>
</dbReference>
<dbReference type="Proteomes" id="UP000704712">
    <property type="component" value="Unassembled WGS sequence"/>
</dbReference>
<reference evidence="1" key="1">
    <citation type="submission" date="2020-04" db="EMBL/GenBank/DDBJ databases">
        <title>Hybrid Assembly of Korean Phytophthora infestans isolates.</title>
        <authorList>
            <person name="Prokchorchik M."/>
            <person name="Lee Y."/>
            <person name="Seo J."/>
            <person name="Cho J.-H."/>
            <person name="Park Y.-E."/>
            <person name="Jang D.-C."/>
            <person name="Im J.-S."/>
            <person name="Choi J.-G."/>
            <person name="Park H.-J."/>
            <person name="Lee G.-B."/>
            <person name="Lee Y.-G."/>
            <person name="Hong S.-Y."/>
            <person name="Cho K."/>
            <person name="Sohn K.H."/>
        </authorList>
    </citation>
    <scope>NUCLEOTIDE SEQUENCE</scope>
    <source>
        <strain evidence="1">KR_1_A1</strain>
        <strain evidence="2">KR_2_A2</strain>
    </source>
</reference>
<dbReference type="EMBL" id="WSZM01000709">
    <property type="protein sequence ID" value="KAF4030128.1"/>
    <property type="molecule type" value="Genomic_DNA"/>
</dbReference>
<accession>A0A833S9D4</accession>
<evidence type="ECO:0000313" key="1">
    <source>
        <dbReference type="EMBL" id="KAF4030128.1"/>
    </source>
</evidence>
<proteinExistence type="predicted"/>
<keyword evidence="3" id="KW-1185">Reference proteome</keyword>
<name>A0A833S9D4_PHYIN</name>
<gene>
    <name evidence="1" type="ORF">GN244_ATG18099</name>
    <name evidence="2" type="ORF">GN958_ATG11142</name>
</gene>
<evidence type="ECO:0000313" key="2">
    <source>
        <dbReference type="EMBL" id="KAF4139657.1"/>
    </source>
</evidence>